<reference evidence="3 4" key="1">
    <citation type="journal article" date="2019" name="Nat. Ecol. Evol.">
        <title>Megaphylogeny resolves global patterns of mushroom evolution.</title>
        <authorList>
            <person name="Varga T."/>
            <person name="Krizsan K."/>
            <person name="Foldi C."/>
            <person name="Dima B."/>
            <person name="Sanchez-Garcia M."/>
            <person name="Sanchez-Ramirez S."/>
            <person name="Szollosi G.J."/>
            <person name="Szarkandi J.G."/>
            <person name="Papp V."/>
            <person name="Albert L."/>
            <person name="Andreopoulos W."/>
            <person name="Angelini C."/>
            <person name="Antonin V."/>
            <person name="Barry K.W."/>
            <person name="Bougher N.L."/>
            <person name="Buchanan P."/>
            <person name="Buyck B."/>
            <person name="Bense V."/>
            <person name="Catcheside P."/>
            <person name="Chovatia M."/>
            <person name="Cooper J."/>
            <person name="Damon W."/>
            <person name="Desjardin D."/>
            <person name="Finy P."/>
            <person name="Geml J."/>
            <person name="Haridas S."/>
            <person name="Hughes K."/>
            <person name="Justo A."/>
            <person name="Karasinski D."/>
            <person name="Kautmanova I."/>
            <person name="Kiss B."/>
            <person name="Kocsube S."/>
            <person name="Kotiranta H."/>
            <person name="LaButti K.M."/>
            <person name="Lechner B.E."/>
            <person name="Liimatainen K."/>
            <person name="Lipzen A."/>
            <person name="Lukacs Z."/>
            <person name="Mihaltcheva S."/>
            <person name="Morgado L.N."/>
            <person name="Niskanen T."/>
            <person name="Noordeloos M.E."/>
            <person name="Ohm R.A."/>
            <person name="Ortiz-Santana B."/>
            <person name="Ovrebo C."/>
            <person name="Racz N."/>
            <person name="Riley R."/>
            <person name="Savchenko A."/>
            <person name="Shiryaev A."/>
            <person name="Soop K."/>
            <person name="Spirin V."/>
            <person name="Szebenyi C."/>
            <person name="Tomsovsky M."/>
            <person name="Tulloss R.E."/>
            <person name="Uehling J."/>
            <person name="Grigoriev I.V."/>
            <person name="Vagvolgyi C."/>
            <person name="Papp T."/>
            <person name="Martin F.M."/>
            <person name="Miettinen O."/>
            <person name="Hibbett D.S."/>
            <person name="Nagy L.G."/>
        </authorList>
    </citation>
    <scope>NUCLEOTIDE SEQUENCE [LARGE SCALE GENOMIC DNA]</scope>
    <source>
        <strain evidence="3 4">CBS 962.96</strain>
    </source>
</reference>
<feature type="chain" id="PRO_5020486615" description="Carbohydrate esterase family 16 protein" evidence="2">
    <location>
        <begin position="22"/>
        <end position="318"/>
    </location>
</feature>
<dbReference type="SUPFAM" id="SSF52266">
    <property type="entry name" value="SGNH hydrolase"/>
    <property type="match status" value="1"/>
</dbReference>
<evidence type="ECO:0000313" key="4">
    <source>
        <dbReference type="Proteomes" id="UP000297245"/>
    </source>
</evidence>
<proteinExistence type="predicted"/>
<dbReference type="Gene3D" id="3.40.50.1110">
    <property type="entry name" value="SGNH hydrolase"/>
    <property type="match status" value="1"/>
</dbReference>
<dbReference type="GO" id="GO:0016788">
    <property type="term" value="F:hydrolase activity, acting on ester bonds"/>
    <property type="evidence" value="ECO:0007669"/>
    <property type="project" value="InterPro"/>
</dbReference>
<protein>
    <recommendedName>
        <fullName evidence="5">Carbohydrate esterase family 16 protein</fullName>
    </recommendedName>
</protein>
<dbReference type="PANTHER" id="PTHR45648">
    <property type="entry name" value="GDSL LIPASE/ACYLHYDROLASE FAMILY PROTEIN (AFU_ORTHOLOGUE AFUA_4G14700)"/>
    <property type="match status" value="1"/>
</dbReference>
<dbReference type="Pfam" id="PF00657">
    <property type="entry name" value="Lipase_GDSL"/>
    <property type="match status" value="1"/>
</dbReference>
<keyword evidence="1" id="KW-0378">Hydrolase</keyword>
<organism evidence="3 4">
    <name type="scientific">Dendrothele bispora (strain CBS 962.96)</name>
    <dbReference type="NCBI Taxonomy" id="1314807"/>
    <lineage>
        <taxon>Eukaryota</taxon>
        <taxon>Fungi</taxon>
        <taxon>Dikarya</taxon>
        <taxon>Basidiomycota</taxon>
        <taxon>Agaricomycotina</taxon>
        <taxon>Agaricomycetes</taxon>
        <taxon>Agaricomycetidae</taxon>
        <taxon>Agaricales</taxon>
        <taxon>Agaricales incertae sedis</taxon>
        <taxon>Dendrothele</taxon>
    </lineage>
</organism>
<evidence type="ECO:0000256" key="2">
    <source>
        <dbReference type="SAM" id="SignalP"/>
    </source>
</evidence>
<dbReference type="Proteomes" id="UP000297245">
    <property type="component" value="Unassembled WGS sequence"/>
</dbReference>
<accession>A0A4S8ME13</accession>
<dbReference type="EMBL" id="ML179098">
    <property type="protein sequence ID" value="THV00835.1"/>
    <property type="molecule type" value="Genomic_DNA"/>
</dbReference>
<feature type="signal peptide" evidence="2">
    <location>
        <begin position="1"/>
        <end position="21"/>
    </location>
</feature>
<dbReference type="InterPro" id="IPR051058">
    <property type="entry name" value="GDSL_Est/Lipase"/>
</dbReference>
<name>A0A4S8ME13_DENBC</name>
<evidence type="ECO:0000313" key="3">
    <source>
        <dbReference type="EMBL" id="THV00835.1"/>
    </source>
</evidence>
<dbReference type="CDD" id="cd01846">
    <property type="entry name" value="fatty_acyltransferase_like"/>
    <property type="match status" value="1"/>
</dbReference>
<gene>
    <name evidence="3" type="ORF">K435DRAFT_750781</name>
</gene>
<dbReference type="InterPro" id="IPR036514">
    <property type="entry name" value="SGNH_hydro_sf"/>
</dbReference>
<sequence length="318" mass="35066">MLSQNLLQISLILPLVPFTHAFDWDSVKYVYAFGDSYSFVQGTAGFPNFSFIGDALNLAFTPEQLLSDEIIPRNTSSEGSNWLEFLTGCFEGQPSNCDRQLWDFAYAGADIDAAILPRHHPETVSLVEQVSQWATYASSVVPHPSNETMTFWWIGINDTGDTVSNTSITDFAAFWETEMDSYFKAVQLAFDNGLTTHVFINVPPEERAPGSLGSPTKATTLKDHITLFNDVLANHTSAFAEANPNATVMTFDSNAWFNSVLDDPSSFGFTNVTGFCTCADPSGFFWFNTGHPTEQVHRLLAEAIETQLVNVSTSNSSK</sequence>
<keyword evidence="4" id="KW-1185">Reference proteome</keyword>
<dbReference type="OrthoDB" id="1600564at2759"/>
<keyword evidence="2" id="KW-0732">Signal</keyword>
<dbReference type="PANTHER" id="PTHR45648:SF85">
    <property type="entry name" value="A, PUTATIVE (AFU_ORTHOLOGUE AFUA_2G10760)-RELATED"/>
    <property type="match status" value="1"/>
</dbReference>
<dbReference type="InterPro" id="IPR001087">
    <property type="entry name" value="GDSL"/>
</dbReference>
<evidence type="ECO:0000256" key="1">
    <source>
        <dbReference type="ARBA" id="ARBA00022801"/>
    </source>
</evidence>
<dbReference type="AlphaFoldDB" id="A0A4S8ME13"/>
<evidence type="ECO:0008006" key="5">
    <source>
        <dbReference type="Google" id="ProtNLM"/>
    </source>
</evidence>